<organism evidence="1 2">
    <name type="scientific">Micromonospora purpureochromogenes</name>
    <dbReference type="NCBI Taxonomy" id="47872"/>
    <lineage>
        <taxon>Bacteria</taxon>
        <taxon>Bacillati</taxon>
        <taxon>Actinomycetota</taxon>
        <taxon>Actinomycetes</taxon>
        <taxon>Micromonosporales</taxon>
        <taxon>Micromonosporaceae</taxon>
        <taxon>Micromonospora</taxon>
    </lineage>
</organism>
<dbReference type="Proteomes" id="UP000198228">
    <property type="component" value="Chromosome I"/>
</dbReference>
<proteinExistence type="predicted"/>
<dbReference type="AlphaFoldDB" id="A0A1C5AHA4"/>
<evidence type="ECO:0000313" key="2">
    <source>
        <dbReference type="Proteomes" id="UP000198228"/>
    </source>
</evidence>
<evidence type="ECO:0000313" key="1">
    <source>
        <dbReference type="EMBL" id="SCF44597.1"/>
    </source>
</evidence>
<accession>A0A1C5AHA4</accession>
<sequence>MKLPREVAAFDSASAMVVATARFLHNRDTPPMGRPAGRLLGPLAVAANRLPIRLRETIYSLASGAEARPAAHMTALDIEDVAAAIAGLYPRRRYPAVAVGSSSGALVHLCAALGMAWLPQTLLLPLRQRHVPPDDPMRALHAFDATAQALLARNPDFVLHHMHDPNQDRLTSQRMAYFRVKRTRLGPAYERFLTQTLDAGGVLLLAECTRRWPTTRVGERHVFQFGAVGGLEPQQYHEGDPRIAAYLRRYGVEQTRWEAPAPDGESPEAEWGFEPALRDDVIAFARRHGYQVRRLVFDDPDDLSPLVADLYRWWYRRRGLPADHLLAESFMLLDPWWALRTGCVPYWSTFPVEHSADALTRYLEQSDAYDYLHLMLFCHGVESVGLATVDQWKAVLDHARVAGSFAGVDPGRYPRDLATFFRYQSALRALPNRYPIPEPLSLTEFGRFFAEHRHRYPAVRIEN</sequence>
<gene>
    <name evidence="1" type="ORF">GA0074696_6028</name>
</gene>
<dbReference type="RefSeq" id="WP_088964895.1">
    <property type="nucleotide sequence ID" value="NZ_LT607410.1"/>
</dbReference>
<reference evidence="1 2" key="1">
    <citation type="submission" date="2016-06" db="EMBL/GenBank/DDBJ databases">
        <authorList>
            <person name="Kjaerup R.B."/>
            <person name="Dalgaard T.S."/>
            <person name="Juul-Madsen H.R."/>
        </authorList>
    </citation>
    <scope>NUCLEOTIDE SEQUENCE [LARGE SCALE GENOMIC DNA]</scope>
    <source>
        <strain evidence="1 2">DSM 43821</strain>
    </source>
</reference>
<dbReference type="EMBL" id="LT607410">
    <property type="protein sequence ID" value="SCF44597.1"/>
    <property type="molecule type" value="Genomic_DNA"/>
</dbReference>
<name>A0A1C5AHA4_9ACTN</name>
<protein>
    <submittedName>
        <fullName evidence="1">Uncharacterized protein</fullName>
    </submittedName>
</protein>